<dbReference type="CDD" id="cd02947">
    <property type="entry name" value="TRX_family"/>
    <property type="match status" value="1"/>
</dbReference>
<dbReference type="PROSITE" id="PS51352">
    <property type="entry name" value="THIOREDOXIN_2"/>
    <property type="match status" value="1"/>
</dbReference>
<dbReference type="EMBL" id="JBHSLW010000008">
    <property type="protein sequence ID" value="MFC5419077.1"/>
    <property type="molecule type" value="Genomic_DNA"/>
</dbReference>
<evidence type="ECO:0000313" key="8">
    <source>
        <dbReference type="Proteomes" id="UP001596053"/>
    </source>
</evidence>
<accession>A0ABW0IN46</accession>
<organism evidence="7 8">
    <name type="scientific">Bosea eneae</name>
    <dbReference type="NCBI Taxonomy" id="151454"/>
    <lineage>
        <taxon>Bacteria</taxon>
        <taxon>Pseudomonadati</taxon>
        <taxon>Pseudomonadota</taxon>
        <taxon>Alphaproteobacteria</taxon>
        <taxon>Hyphomicrobiales</taxon>
        <taxon>Boseaceae</taxon>
        <taxon>Bosea</taxon>
    </lineage>
</organism>
<evidence type="ECO:0000256" key="2">
    <source>
        <dbReference type="ARBA" id="ARBA00022982"/>
    </source>
</evidence>
<comment type="caution">
    <text evidence="7">The sequence shown here is derived from an EMBL/GenBank/DDBJ whole genome shotgun (WGS) entry which is preliminary data.</text>
</comment>
<dbReference type="Gene3D" id="3.40.30.10">
    <property type="entry name" value="Glutaredoxin"/>
    <property type="match status" value="1"/>
</dbReference>
<dbReference type="Proteomes" id="UP001596053">
    <property type="component" value="Unassembled WGS sequence"/>
</dbReference>
<dbReference type="InterPro" id="IPR017937">
    <property type="entry name" value="Thioredoxin_CS"/>
</dbReference>
<evidence type="ECO:0000256" key="1">
    <source>
        <dbReference type="ARBA" id="ARBA00022448"/>
    </source>
</evidence>
<protein>
    <submittedName>
        <fullName evidence="7">Thioredoxin family protein</fullName>
    </submittedName>
</protein>
<evidence type="ECO:0000313" key="7">
    <source>
        <dbReference type="EMBL" id="MFC5419077.1"/>
    </source>
</evidence>
<evidence type="ECO:0000259" key="6">
    <source>
        <dbReference type="PROSITE" id="PS51352"/>
    </source>
</evidence>
<keyword evidence="4" id="KW-0676">Redox-active center</keyword>
<feature type="domain" description="Thioredoxin" evidence="6">
    <location>
        <begin position="17"/>
        <end position="130"/>
    </location>
</feature>
<feature type="signal peptide" evidence="5">
    <location>
        <begin position="1"/>
        <end position="23"/>
    </location>
</feature>
<sequence>MISRRRVLAAACAISVMPIGVSAADDIRPFSQADFGAAQKAGKPILVEIHAGWCPTCKAQAPIISELRKEPRFKDLVVFRVDFDSQKEAVRQFGARQQSTLIAFKGSAETGRSVGDTSKASIGSLLARAI</sequence>
<keyword evidence="2" id="KW-0249">Electron transport</keyword>
<keyword evidence="5" id="KW-0732">Signal</keyword>
<keyword evidence="1" id="KW-0813">Transport</keyword>
<dbReference type="SUPFAM" id="SSF52833">
    <property type="entry name" value="Thioredoxin-like"/>
    <property type="match status" value="1"/>
</dbReference>
<dbReference type="Pfam" id="PF00085">
    <property type="entry name" value="Thioredoxin"/>
    <property type="match status" value="1"/>
</dbReference>
<dbReference type="PROSITE" id="PS00194">
    <property type="entry name" value="THIOREDOXIN_1"/>
    <property type="match status" value="1"/>
</dbReference>
<feature type="chain" id="PRO_5045220623" evidence="5">
    <location>
        <begin position="24"/>
        <end position="130"/>
    </location>
</feature>
<proteinExistence type="predicted"/>
<dbReference type="RefSeq" id="WP_377796637.1">
    <property type="nucleotide sequence ID" value="NZ_JBHSLW010000008.1"/>
</dbReference>
<evidence type="ECO:0000256" key="5">
    <source>
        <dbReference type="SAM" id="SignalP"/>
    </source>
</evidence>
<dbReference type="PANTHER" id="PTHR45663">
    <property type="entry name" value="GEO12009P1"/>
    <property type="match status" value="1"/>
</dbReference>
<evidence type="ECO:0000256" key="4">
    <source>
        <dbReference type="ARBA" id="ARBA00023284"/>
    </source>
</evidence>
<gene>
    <name evidence="7" type="ORF">ACFPOB_05810</name>
</gene>
<name>A0ABW0IN46_9HYPH</name>
<dbReference type="PANTHER" id="PTHR45663:SF11">
    <property type="entry name" value="GEO12009P1"/>
    <property type="match status" value="1"/>
</dbReference>
<keyword evidence="3" id="KW-1015">Disulfide bond</keyword>
<evidence type="ECO:0000256" key="3">
    <source>
        <dbReference type="ARBA" id="ARBA00023157"/>
    </source>
</evidence>
<reference evidence="8" key="1">
    <citation type="journal article" date="2019" name="Int. J. Syst. Evol. Microbiol.">
        <title>The Global Catalogue of Microorganisms (GCM) 10K type strain sequencing project: providing services to taxonomists for standard genome sequencing and annotation.</title>
        <authorList>
            <consortium name="The Broad Institute Genomics Platform"/>
            <consortium name="The Broad Institute Genome Sequencing Center for Infectious Disease"/>
            <person name="Wu L."/>
            <person name="Ma J."/>
        </authorList>
    </citation>
    <scope>NUCLEOTIDE SEQUENCE [LARGE SCALE GENOMIC DNA]</scope>
    <source>
        <strain evidence="8">NCAIM B.01391</strain>
    </source>
</reference>
<keyword evidence="8" id="KW-1185">Reference proteome</keyword>
<dbReference type="InterPro" id="IPR013766">
    <property type="entry name" value="Thioredoxin_domain"/>
</dbReference>
<dbReference type="InterPro" id="IPR036249">
    <property type="entry name" value="Thioredoxin-like_sf"/>
</dbReference>